<sequence>MNIGNYITSGILQDYCLGVLTIEEEKKVENMCHDFPAVANELQLLQKTLEKYTANNSIFRRNELRMKVWEAVKKLWEANP</sequence>
<protein>
    <submittedName>
        <fullName evidence="1">Uncharacterized protein</fullName>
    </submittedName>
</protein>
<gene>
    <name evidence="1" type="ORF">F6464_01840</name>
</gene>
<accession>A0A7J5AJR4</accession>
<dbReference type="AlphaFoldDB" id="A0A7J5AJR4"/>
<evidence type="ECO:0000313" key="2">
    <source>
        <dbReference type="Proteomes" id="UP000490922"/>
    </source>
</evidence>
<comment type="caution">
    <text evidence="1">The sequence shown here is derived from an EMBL/GenBank/DDBJ whole genome shotgun (WGS) entry which is preliminary data.</text>
</comment>
<name>A0A7J5AJR4_9FLAO</name>
<evidence type="ECO:0000313" key="1">
    <source>
        <dbReference type="EMBL" id="KAB1157851.1"/>
    </source>
</evidence>
<organism evidence="1 2">
    <name type="scientific">Flavobacterium luteum</name>
    <dbReference type="NCBI Taxonomy" id="2026654"/>
    <lineage>
        <taxon>Bacteria</taxon>
        <taxon>Pseudomonadati</taxon>
        <taxon>Bacteroidota</taxon>
        <taxon>Flavobacteriia</taxon>
        <taxon>Flavobacteriales</taxon>
        <taxon>Flavobacteriaceae</taxon>
        <taxon>Flavobacterium</taxon>
    </lineage>
</organism>
<keyword evidence="2" id="KW-1185">Reference proteome</keyword>
<proteinExistence type="predicted"/>
<reference evidence="1 2" key="1">
    <citation type="submission" date="2019-09" db="EMBL/GenBank/DDBJ databases">
        <title>Flavobacterium sp. nov., isolated from glacier ice.</title>
        <authorList>
            <person name="Liu Q."/>
        </authorList>
    </citation>
    <scope>NUCLEOTIDE SEQUENCE [LARGE SCALE GENOMIC DNA]</scope>
    <source>
        <strain evidence="1 2">NBRC 112527</strain>
    </source>
</reference>
<dbReference type="OrthoDB" id="1420916at2"/>
<dbReference type="Proteomes" id="UP000490922">
    <property type="component" value="Unassembled WGS sequence"/>
</dbReference>
<dbReference type="RefSeq" id="WP_151106044.1">
    <property type="nucleotide sequence ID" value="NZ_WAEM01000001.1"/>
</dbReference>
<dbReference type="EMBL" id="WAEM01000001">
    <property type="protein sequence ID" value="KAB1157851.1"/>
    <property type="molecule type" value="Genomic_DNA"/>
</dbReference>